<dbReference type="GO" id="GO:0030276">
    <property type="term" value="F:clathrin binding"/>
    <property type="evidence" value="ECO:0007669"/>
    <property type="project" value="TreeGrafter"/>
</dbReference>
<dbReference type="PROSITE" id="PS50004">
    <property type="entry name" value="C2"/>
    <property type="match status" value="2"/>
</dbReference>
<dbReference type="WBParaSite" id="BXY_0416500.1">
    <property type="protein sequence ID" value="BXY_0416500.1"/>
    <property type="gene ID" value="BXY_0416500"/>
</dbReference>
<dbReference type="GO" id="GO:0005544">
    <property type="term" value="F:calcium-dependent phospholipid binding"/>
    <property type="evidence" value="ECO:0007669"/>
    <property type="project" value="TreeGrafter"/>
</dbReference>
<dbReference type="GO" id="GO:0005886">
    <property type="term" value="C:plasma membrane"/>
    <property type="evidence" value="ECO:0007669"/>
    <property type="project" value="TreeGrafter"/>
</dbReference>
<reference evidence="5" key="1">
    <citation type="submission" date="2016-11" db="UniProtKB">
        <authorList>
            <consortium name="WormBaseParasite"/>
        </authorList>
    </citation>
    <scope>IDENTIFICATION</scope>
</reference>
<keyword evidence="2" id="KW-0472">Membrane</keyword>
<dbReference type="PANTHER" id="PTHR10024:SF376">
    <property type="entry name" value="C2 DOMAIN-CONTAINING PROTEIN"/>
    <property type="match status" value="1"/>
</dbReference>
<feature type="compositionally biased region" description="Basic residues" evidence="1">
    <location>
        <begin position="342"/>
        <end position="354"/>
    </location>
</feature>
<proteinExistence type="predicted"/>
<name>A0A1I7RTV9_BURXY</name>
<feature type="domain" description="C2" evidence="3">
    <location>
        <begin position="291"/>
        <end position="421"/>
    </location>
</feature>
<dbReference type="AlphaFoldDB" id="A0A1I7RTV9"/>
<dbReference type="PANTHER" id="PTHR10024">
    <property type="entry name" value="SYNAPTOTAGMIN"/>
    <property type="match status" value="1"/>
</dbReference>
<dbReference type="GO" id="GO:0005509">
    <property type="term" value="F:calcium ion binding"/>
    <property type="evidence" value="ECO:0007669"/>
    <property type="project" value="TreeGrafter"/>
</dbReference>
<evidence type="ECO:0000256" key="1">
    <source>
        <dbReference type="SAM" id="MobiDB-lite"/>
    </source>
</evidence>
<accession>A0A1I7RTV9</accession>
<dbReference type="GO" id="GO:0000149">
    <property type="term" value="F:SNARE binding"/>
    <property type="evidence" value="ECO:0007669"/>
    <property type="project" value="TreeGrafter"/>
</dbReference>
<dbReference type="GO" id="GO:0001786">
    <property type="term" value="F:phosphatidylserine binding"/>
    <property type="evidence" value="ECO:0007669"/>
    <property type="project" value="TreeGrafter"/>
</dbReference>
<organism evidence="4 5">
    <name type="scientific">Bursaphelenchus xylophilus</name>
    <name type="common">Pinewood nematode worm</name>
    <name type="synonym">Aphelenchoides xylophilus</name>
    <dbReference type="NCBI Taxonomy" id="6326"/>
    <lineage>
        <taxon>Eukaryota</taxon>
        <taxon>Metazoa</taxon>
        <taxon>Ecdysozoa</taxon>
        <taxon>Nematoda</taxon>
        <taxon>Chromadorea</taxon>
        <taxon>Rhabditida</taxon>
        <taxon>Tylenchina</taxon>
        <taxon>Tylenchomorpha</taxon>
        <taxon>Aphelenchoidea</taxon>
        <taxon>Aphelenchoididae</taxon>
        <taxon>Bursaphelenchus</taxon>
    </lineage>
</organism>
<keyword evidence="2" id="KW-0812">Transmembrane</keyword>
<evidence type="ECO:0000313" key="5">
    <source>
        <dbReference type="WBParaSite" id="BXY_0416500.1"/>
    </source>
</evidence>
<protein>
    <submittedName>
        <fullName evidence="5">C2 domain-containing protein</fullName>
    </submittedName>
</protein>
<feature type="region of interest" description="Disordered" evidence="1">
    <location>
        <begin position="431"/>
        <end position="471"/>
    </location>
</feature>
<dbReference type="Gene3D" id="2.60.40.150">
    <property type="entry name" value="C2 domain"/>
    <property type="match status" value="2"/>
</dbReference>
<dbReference type="InterPro" id="IPR035892">
    <property type="entry name" value="C2_domain_sf"/>
</dbReference>
<sequence>MVALETLETYFAEESKPLILVYAISGTVMMLLIVAVVFLIHSRRTRLNWYEQNLLEMAHSPPHYMRCKAMPRMDTEDEERLDMPYSASDIERKQSRIRRVKREPIGDVSNMFHVPKMTKHTSMFSKFSQSDIDRGLYTTNVAESSYDEDSGFCGSLKLALYMDTNLNLLTVCLKQATDLVAKRQDGYPNPYFKVCLDVPDQTRPKTEQQTRVAKNTSSPVIEEDFFFQVSMEKVGQSRLEVMVYDYDQFSVDECIGYCWLTLGRVAISTIKEQPTIFWAEVLPFDDDSGTGFGEVLFSLTYLSKAQRLTVNVFKARNLNTENMDTFSSNAIRVSIMNNSEKRLKRKKTSSKKNTRNPQYNESLSFGIPKSSLCDTILEIEVSGVAYSLSSVCRENNEHSVASAIAELSMVNSCVGGVKYCDPRIRYLRDGQQSARPDGAPPPPMQGPVAGDNSRREVASAMVPVGGATSIK</sequence>
<dbReference type="GO" id="GO:0070382">
    <property type="term" value="C:exocytic vesicle"/>
    <property type="evidence" value="ECO:0007669"/>
    <property type="project" value="TreeGrafter"/>
</dbReference>
<evidence type="ECO:0000259" key="3">
    <source>
        <dbReference type="PROSITE" id="PS50004"/>
    </source>
</evidence>
<dbReference type="Proteomes" id="UP000095284">
    <property type="component" value="Unplaced"/>
</dbReference>
<dbReference type="Pfam" id="PF00168">
    <property type="entry name" value="C2"/>
    <property type="match status" value="2"/>
</dbReference>
<dbReference type="GO" id="GO:0017156">
    <property type="term" value="P:calcium-ion regulated exocytosis"/>
    <property type="evidence" value="ECO:0007669"/>
    <property type="project" value="TreeGrafter"/>
</dbReference>
<feature type="domain" description="C2" evidence="3">
    <location>
        <begin position="152"/>
        <end position="277"/>
    </location>
</feature>
<evidence type="ECO:0000256" key="2">
    <source>
        <dbReference type="SAM" id="Phobius"/>
    </source>
</evidence>
<dbReference type="eggNOG" id="KOG1028">
    <property type="taxonomic scope" value="Eukaryota"/>
</dbReference>
<dbReference type="SUPFAM" id="SSF49562">
    <property type="entry name" value="C2 domain (Calcium/lipid-binding domain, CaLB)"/>
    <property type="match status" value="2"/>
</dbReference>
<feature type="region of interest" description="Disordered" evidence="1">
    <location>
        <begin position="340"/>
        <end position="361"/>
    </location>
</feature>
<feature type="transmembrane region" description="Helical" evidence="2">
    <location>
        <begin position="20"/>
        <end position="40"/>
    </location>
</feature>
<keyword evidence="2" id="KW-1133">Transmembrane helix</keyword>
<dbReference type="SMART" id="SM00239">
    <property type="entry name" value="C2"/>
    <property type="match status" value="2"/>
</dbReference>
<dbReference type="InterPro" id="IPR000008">
    <property type="entry name" value="C2_dom"/>
</dbReference>
<evidence type="ECO:0000313" key="4">
    <source>
        <dbReference type="Proteomes" id="UP000095284"/>
    </source>
</evidence>